<keyword evidence="1" id="KW-0067">ATP-binding</keyword>
<keyword evidence="1" id="KW-0547">Nucleotide-binding</keyword>
<dbReference type="InterPro" id="IPR027510">
    <property type="entry name" value="HMPDK_MptE"/>
</dbReference>
<dbReference type="GO" id="GO:0046656">
    <property type="term" value="P:folic acid biosynthetic process"/>
    <property type="evidence" value="ECO:0007669"/>
    <property type="project" value="UniProtKB-KW"/>
</dbReference>
<dbReference type="GO" id="GO:0000287">
    <property type="term" value="F:magnesium ion binding"/>
    <property type="evidence" value="ECO:0007669"/>
    <property type="project" value="UniProtKB-UniRule"/>
</dbReference>
<comment type="caution">
    <text evidence="3">The sequence shown here is derived from an EMBL/GenBank/DDBJ whole genome shotgun (WGS) entry which is preliminary data.</text>
</comment>
<dbReference type="UniPathway" id="UPA00077">
    <property type="reaction ID" value="UER00155"/>
</dbReference>
<comment type="function">
    <text evidence="1">Catalyzes the transfer of diphosphate from ATP to 6-hydroxymethyl-7,8-dihydropterin (6-HMD), leading to 6-hydroxymethyl-7,8-dihydropterin diphosphate (6-HMDP).</text>
</comment>
<dbReference type="HAMAP" id="MF_02131">
    <property type="entry name" value="HMPDK_arch"/>
    <property type="match status" value="1"/>
</dbReference>
<dbReference type="EC" id="2.7.6.3" evidence="1"/>
<organism evidence="3 4">
    <name type="scientific">Halarchaeum grantii</name>
    <dbReference type="NCBI Taxonomy" id="1193105"/>
    <lineage>
        <taxon>Archaea</taxon>
        <taxon>Methanobacteriati</taxon>
        <taxon>Methanobacteriota</taxon>
        <taxon>Stenosarchaea group</taxon>
        <taxon>Halobacteria</taxon>
        <taxon>Halobacteriales</taxon>
        <taxon>Halobacteriaceae</taxon>
    </lineage>
</organism>
<dbReference type="InterPro" id="IPR002826">
    <property type="entry name" value="MptE-like"/>
</dbReference>
<evidence type="ECO:0000313" key="3">
    <source>
        <dbReference type="EMBL" id="GGL21468.1"/>
    </source>
</evidence>
<dbReference type="EMBL" id="BMPF01000001">
    <property type="protein sequence ID" value="GGL21468.1"/>
    <property type="molecule type" value="Genomic_DNA"/>
</dbReference>
<dbReference type="GO" id="GO:0046654">
    <property type="term" value="P:tetrahydrofolate biosynthetic process"/>
    <property type="evidence" value="ECO:0007669"/>
    <property type="project" value="UniProtKB-UniRule"/>
</dbReference>
<keyword evidence="1" id="KW-0418">Kinase</keyword>
<gene>
    <name evidence="1" type="primary">mptE</name>
    <name evidence="3" type="ORF">GCM10009037_00950</name>
</gene>
<keyword evidence="1" id="KW-0808">Transferase</keyword>
<evidence type="ECO:0000259" key="2">
    <source>
        <dbReference type="Pfam" id="PF01973"/>
    </source>
</evidence>
<feature type="domain" description="6-hydroxymethylpterin diphosphokinase MptE-like" evidence="2">
    <location>
        <begin position="42"/>
        <end position="182"/>
    </location>
</feature>
<comment type="catalytic activity">
    <reaction evidence="1">
        <text>6-hydroxymethyl-7,8-dihydropterin + ATP = (7,8-dihydropterin-6-yl)methyl diphosphate + AMP + H(+)</text>
        <dbReference type="Rhea" id="RHEA:11412"/>
        <dbReference type="ChEBI" id="CHEBI:15378"/>
        <dbReference type="ChEBI" id="CHEBI:30616"/>
        <dbReference type="ChEBI" id="CHEBI:44841"/>
        <dbReference type="ChEBI" id="CHEBI:72950"/>
        <dbReference type="ChEBI" id="CHEBI:456215"/>
        <dbReference type="EC" id="2.7.6.3"/>
    </reaction>
</comment>
<comment type="cofactor">
    <cofactor evidence="1">
        <name>Mg(2+)</name>
        <dbReference type="ChEBI" id="CHEBI:18420"/>
    </cofactor>
</comment>
<dbReference type="AlphaFoldDB" id="A0A830EQZ0"/>
<name>A0A830EQZ0_9EURY</name>
<comment type="similarity">
    <text evidence="1">Belongs to the archaeal 6-HMPDK family.</text>
</comment>
<dbReference type="GO" id="GO:0003848">
    <property type="term" value="F:2-amino-4-hydroxy-6-hydroxymethyldihydropteridine diphosphokinase activity"/>
    <property type="evidence" value="ECO:0007669"/>
    <property type="project" value="UniProtKB-UniRule"/>
</dbReference>
<dbReference type="GO" id="GO:0005524">
    <property type="term" value="F:ATP binding"/>
    <property type="evidence" value="ECO:0007669"/>
    <property type="project" value="UniProtKB-UniRule"/>
</dbReference>
<keyword evidence="4" id="KW-1185">Reference proteome</keyword>
<keyword evidence="1" id="KW-0289">Folate biosynthesis</keyword>
<dbReference type="PANTHER" id="PTHR39648">
    <property type="entry name" value="6-HYDROXYMETHYL-7,8-DIHYDROPTERIN PYROPHOSPHOKINASE"/>
    <property type="match status" value="1"/>
</dbReference>
<protein>
    <recommendedName>
        <fullName evidence="1">6-hydroxymethyl-7,8-dihydropterin pyrophosphokinase</fullName>
        <shortName evidence="1">HPPK</shortName>
        <ecNumber evidence="1">2.7.6.3</ecNumber>
    </recommendedName>
    <alternativeName>
        <fullName evidence="1">2-amino-4-hydroxy-6-hydroxymethyldihydropteridine pyrophosphokinase</fullName>
    </alternativeName>
    <alternativeName>
        <fullName evidence="1">6-hydroxymethyl-7,8-dihydropterin diphosphokinase</fullName>
        <shortName evidence="1">6-HMPDK</shortName>
    </alternativeName>
    <alternativeName>
        <fullName evidence="1">7,8-dihydro-6-hydroxymethylpterin diphosphokinase</fullName>
    </alternativeName>
    <alternativeName>
        <fullName evidence="1">7,8-dihydro-6-hydroxymethylpterin pyrophosphokinase</fullName>
        <shortName evidence="1">PPPK</shortName>
    </alternativeName>
</protein>
<proteinExistence type="inferred from homology"/>
<evidence type="ECO:0000256" key="1">
    <source>
        <dbReference type="HAMAP-Rule" id="MF_02131"/>
    </source>
</evidence>
<sequence length="226" mass="24561">MNFAEWAPAYEAILADFEYDRTGDEAARDELARLVSDFDVSRLDATGETVAVVGAAPRLVDDLDVAADADRVFAASTAADVLREHSIDVDVHVTDLDKNPETSRALTREGTPVAAHAHGDNRGLVAEWLPEFDDAHVLGTTQARPVDGVHDFGGFTDGDRAAFLADHVGAASLVFAGWDFADAPSEAKRHKLQWAARLLSWLERRRGETYGVLDGYRDTAWLDALG</sequence>
<comment type="pathway">
    <text evidence="1">Cofactor biosynthesis; tetrahydrofolate biosynthesis; 2-amino-4-hydroxy-6-hydroxymethyl-7,8-dihydropteridine diphosphate from 7,8-dihydroneopterin triphosphate: step 4/4.</text>
</comment>
<dbReference type="Proteomes" id="UP000628840">
    <property type="component" value="Unassembled WGS sequence"/>
</dbReference>
<dbReference type="Pfam" id="PF01973">
    <property type="entry name" value="MptE-like"/>
    <property type="match status" value="1"/>
</dbReference>
<dbReference type="RefSeq" id="WP_188876493.1">
    <property type="nucleotide sequence ID" value="NZ_BMPF01000001.1"/>
</dbReference>
<dbReference type="OrthoDB" id="34207at2157"/>
<evidence type="ECO:0000313" key="4">
    <source>
        <dbReference type="Proteomes" id="UP000628840"/>
    </source>
</evidence>
<dbReference type="GO" id="GO:0016301">
    <property type="term" value="F:kinase activity"/>
    <property type="evidence" value="ECO:0007669"/>
    <property type="project" value="UniProtKB-KW"/>
</dbReference>
<keyword evidence="1" id="KW-0460">Magnesium</keyword>
<dbReference type="PANTHER" id="PTHR39648:SF1">
    <property type="entry name" value="6-HYDROXYMETHYL-7,8-DIHYDROPTERIN PYROPHOSPHOKINASE"/>
    <property type="match status" value="1"/>
</dbReference>
<reference evidence="3 4" key="1">
    <citation type="journal article" date="2019" name="Int. J. Syst. Evol. Microbiol.">
        <title>The Global Catalogue of Microorganisms (GCM) 10K type strain sequencing project: providing services to taxonomists for standard genome sequencing and annotation.</title>
        <authorList>
            <consortium name="The Broad Institute Genomics Platform"/>
            <consortium name="The Broad Institute Genome Sequencing Center for Infectious Disease"/>
            <person name="Wu L."/>
            <person name="Ma J."/>
        </authorList>
    </citation>
    <scope>NUCLEOTIDE SEQUENCE [LARGE SCALE GENOMIC DNA]</scope>
    <source>
        <strain evidence="3 4">JCM 19585</strain>
    </source>
</reference>
<accession>A0A830EQZ0</accession>